<dbReference type="Pfam" id="PF13946">
    <property type="entry name" value="DUF4214"/>
    <property type="match status" value="1"/>
</dbReference>
<name>A0ABY6GM21_9VIRU</name>
<dbReference type="Proteomes" id="UP001156320">
    <property type="component" value="Segment"/>
</dbReference>
<sequence length="639" mass="74229">MTKIAYCQCTFARDVQRTLECVSLMSEHVDYVFIIADESVSPSQLELIGSNFDNVITKRVHFADDIPAFRNNYLELCEQYGIDWVLVSDPDEVFCHEFAKDLREIISDLEREGYNMAGINCREQFEAVEWLDELDLLKECPAGYRKSAFYKNLLFKMRKGLRYIGVGVGRVHETFNINEGWRVKLLPDKYYYVHRKSALDIWRNAARNMVIAGGGDNVGDVNPYWRKLRTLMQKYGVKSWMELERCIKEGEVPSEMVDFFIECLDAPRTNWGIETRQLAKFFLYYNRKYLTPDVLSKVREMPKQNKESAVKEFVTKCYFFLLGRHPDGAGLEHYSQKLLSGDMSEEDVAVSIAESAEFRERMSGLSVEDIVNRCYNLVLERNVDDSGLRTYGGMLRNGQMTVPQLLRTLFRSEEYAVRRKSNPQDRDAEFLRKWKRLLRIPLKVETGGKGIDKTPEEELRSKIERFRRHVPPQQFRKVLDLGAGDGLETLLLMQEGYDVVGITLGFDNLIRASEKYGVALYEMDMHNLQFADKSFDAIFCAQTFEHAFSAWLLVIEMRRVLRDGGRVFIEVPDPDNDELLNTIWHVNMLYPRQIIALFRKAGFKLVADLSKEAKYTLIFEKLPDGAFDTWGYVKYIVSD</sequence>
<dbReference type="InterPro" id="IPR029063">
    <property type="entry name" value="SAM-dependent_MTases_sf"/>
</dbReference>
<dbReference type="PANTHER" id="PTHR43861">
    <property type="entry name" value="TRANS-ACONITATE 2-METHYLTRANSFERASE-RELATED"/>
    <property type="match status" value="1"/>
</dbReference>
<dbReference type="EMBL" id="OP413840">
    <property type="protein sequence ID" value="UYL64971.1"/>
    <property type="molecule type" value="Genomic_DNA"/>
</dbReference>
<dbReference type="InterPro" id="IPR025282">
    <property type="entry name" value="DUF4214"/>
</dbReference>
<organism evidence="3 4">
    <name type="scientific">Methanophagales virus PBV300</name>
    <dbReference type="NCBI Taxonomy" id="2987731"/>
    <lineage>
        <taxon>Viruses</taxon>
        <taxon>Adnaviria</taxon>
        <taxon>Zilligvirae</taxon>
        <taxon>Taleaviricota</taxon>
        <taxon>Tokiviricetes</taxon>
        <taxon>Maximonvirales</taxon>
        <taxon>Ahmunviridae</taxon>
        <taxon>Yumkaaxvirus</taxon>
        <taxon>Yumkaaxvirus pescaderoense</taxon>
    </lineage>
</organism>
<dbReference type="PANTHER" id="PTHR43861:SF1">
    <property type="entry name" value="TRANS-ACONITATE 2-METHYLTRANSFERASE"/>
    <property type="match status" value="1"/>
</dbReference>
<dbReference type="Gene3D" id="1.10.3130.20">
    <property type="entry name" value="Phycobilisome linker domain"/>
    <property type="match status" value="1"/>
</dbReference>
<dbReference type="SUPFAM" id="SSF53335">
    <property type="entry name" value="S-adenosyl-L-methionine-dependent methyltransferases"/>
    <property type="match status" value="1"/>
</dbReference>
<evidence type="ECO:0008006" key="5">
    <source>
        <dbReference type="Google" id="ProtNLM"/>
    </source>
</evidence>
<dbReference type="Pfam" id="PF08241">
    <property type="entry name" value="Methyltransf_11"/>
    <property type="match status" value="1"/>
</dbReference>
<dbReference type="CDD" id="cd02440">
    <property type="entry name" value="AdoMet_MTases"/>
    <property type="match status" value="1"/>
</dbReference>
<protein>
    <recommendedName>
        <fullName evidence="5">Methyltransferase type 11 domain-containing protein</fullName>
    </recommendedName>
</protein>
<proteinExistence type="predicted"/>
<dbReference type="Gene3D" id="3.40.50.150">
    <property type="entry name" value="Vaccinia Virus protein VP39"/>
    <property type="match status" value="1"/>
</dbReference>
<reference evidence="3 4" key="1">
    <citation type="submission" date="2022-09" db="EMBL/GenBank/DDBJ databases">
        <title>Evolutionary Diversification of Methanotrophic Ca. Methanophagales (ANME-1) and Their Expansive Virome.</title>
        <authorList>
            <person name="Laso-Perez R."/>
            <person name="Wu F."/>
            <person name="Cremiere A."/>
            <person name="Speth D.R."/>
            <person name="Magyar J.S."/>
            <person name="Krupovic M."/>
            <person name="Orphan V.J."/>
        </authorList>
    </citation>
    <scope>NUCLEOTIDE SEQUENCE [LARGE SCALE GENOMIC DNA]</scope>
    <source>
        <strain evidence="3">PBV300</strain>
    </source>
</reference>
<feature type="domain" description="Methyltransferase type 11" evidence="1">
    <location>
        <begin position="479"/>
        <end position="569"/>
    </location>
</feature>
<gene>
    <name evidence="3" type="ORF">JBCDKDKM_00009</name>
</gene>
<evidence type="ECO:0000259" key="2">
    <source>
        <dbReference type="Pfam" id="PF13946"/>
    </source>
</evidence>
<evidence type="ECO:0000259" key="1">
    <source>
        <dbReference type="Pfam" id="PF08241"/>
    </source>
</evidence>
<evidence type="ECO:0000313" key="3">
    <source>
        <dbReference type="EMBL" id="UYL64971.1"/>
    </source>
</evidence>
<keyword evidence="4" id="KW-1185">Reference proteome</keyword>
<evidence type="ECO:0000313" key="4">
    <source>
        <dbReference type="Proteomes" id="UP001156320"/>
    </source>
</evidence>
<dbReference type="InterPro" id="IPR038255">
    <property type="entry name" value="PBS_linker_sf"/>
</dbReference>
<accession>A0ABY6GM21</accession>
<feature type="domain" description="DUF4214" evidence="2">
    <location>
        <begin position="308"/>
        <end position="361"/>
    </location>
</feature>
<dbReference type="InterPro" id="IPR013216">
    <property type="entry name" value="Methyltransf_11"/>
</dbReference>